<sequence>MITCGADEEDNGIFIRHCLYSTAAAGGQAEGEFRVEVEAIGHVQHKNLEWLLGYCVEGIHRERIIWVFFFSLCLALGYIWVSEKLEIVHG</sequence>
<accession>A0ACC2K7Q0</accession>
<dbReference type="EMBL" id="CM056812">
    <property type="protein sequence ID" value="KAJ8616979.1"/>
    <property type="molecule type" value="Genomic_DNA"/>
</dbReference>
<organism evidence="1 2">
    <name type="scientific">Persea americana</name>
    <name type="common">Avocado</name>
    <dbReference type="NCBI Taxonomy" id="3435"/>
    <lineage>
        <taxon>Eukaryota</taxon>
        <taxon>Viridiplantae</taxon>
        <taxon>Streptophyta</taxon>
        <taxon>Embryophyta</taxon>
        <taxon>Tracheophyta</taxon>
        <taxon>Spermatophyta</taxon>
        <taxon>Magnoliopsida</taxon>
        <taxon>Magnoliidae</taxon>
        <taxon>Laurales</taxon>
        <taxon>Lauraceae</taxon>
        <taxon>Persea</taxon>
    </lineage>
</organism>
<keyword evidence="2" id="KW-1185">Reference proteome</keyword>
<evidence type="ECO:0000313" key="1">
    <source>
        <dbReference type="EMBL" id="KAJ8616979.1"/>
    </source>
</evidence>
<evidence type="ECO:0000313" key="2">
    <source>
        <dbReference type="Proteomes" id="UP001234297"/>
    </source>
</evidence>
<dbReference type="Proteomes" id="UP001234297">
    <property type="component" value="Chromosome 4"/>
</dbReference>
<gene>
    <name evidence="1" type="ORF">MRB53_013165</name>
</gene>
<comment type="caution">
    <text evidence="1">The sequence shown here is derived from an EMBL/GenBank/DDBJ whole genome shotgun (WGS) entry which is preliminary data.</text>
</comment>
<name>A0ACC2K7Q0_PERAE</name>
<reference evidence="1 2" key="1">
    <citation type="journal article" date="2022" name="Hortic Res">
        <title>A haplotype resolved chromosomal level avocado genome allows analysis of novel avocado genes.</title>
        <authorList>
            <person name="Nath O."/>
            <person name="Fletcher S.J."/>
            <person name="Hayward A."/>
            <person name="Shaw L.M."/>
            <person name="Masouleh A.K."/>
            <person name="Furtado A."/>
            <person name="Henry R.J."/>
            <person name="Mitter N."/>
        </authorList>
    </citation>
    <scope>NUCLEOTIDE SEQUENCE [LARGE SCALE GENOMIC DNA]</scope>
    <source>
        <strain evidence="2">cv. Hass</strain>
    </source>
</reference>
<protein>
    <submittedName>
        <fullName evidence="1">Uncharacterized protein</fullName>
    </submittedName>
</protein>
<proteinExistence type="predicted"/>